<proteinExistence type="predicted"/>
<sequence>MVFSSPPISHLMYTDDTFLFCSAKVEEINVIQGCLRKYCDWSGQVLNASKSATIFSKNTCSEVKVEINNLLGFDPSRLMIASLGTRFSSLRAAPVTLALWLTKSSRLGFDMQAERIWGLGIKKFLDLNLALISKLCWTFANGDGSVNLPDATSKVACGILASRDFIRCKSCWLVANGRSKDIWHSPWIPWLNWNDYIAAFNPRIQRPRVTLLSNFFNEKGELMANVLVDWFSPHVGRQLGRVDLLSNGDKDRLIWQEFIDGSFSVSQAYLSLIKPRLGDILPCGSRLRTVFGNESHCVLCNDGEDSLLHLFFHCPFAKACWFSSCYGIRSEWMAFCSTSEIVNTRNLLPICVSLCGILEIRSNPCIV</sequence>
<organism evidence="2 3">
    <name type="scientific">Cannabis sativa</name>
    <name type="common">Hemp</name>
    <name type="synonym">Marijuana</name>
    <dbReference type="NCBI Taxonomy" id="3483"/>
    <lineage>
        <taxon>Eukaryota</taxon>
        <taxon>Viridiplantae</taxon>
        <taxon>Streptophyta</taxon>
        <taxon>Embryophyta</taxon>
        <taxon>Tracheophyta</taxon>
        <taxon>Spermatophyta</taxon>
        <taxon>Magnoliopsida</taxon>
        <taxon>eudicotyledons</taxon>
        <taxon>Gunneridae</taxon>
        <taxon>Pentapetalae</taxon>
        <taxon>rosids</taxon>
        <taxon>fabids</taxon>
        <taxon>Rosales</taxon>
        <taxon>Cannabaceae</taxon>
        <taxon>Cannabis</taxon>
    </lineage>
</organism>
<dbReference type="InterPro" id="IPR026960">
    <property type="entry name" value="RVT-Znf"/>
</dbReference>
<dbReference type="AlphaFoldDB" id="A0A7J6HTD1"/>
<dbReference type="Pfam" id="PF13966">
    <property type="entry name" value="zf-RVT"/>
    <property type="match status" value="1"/>
</dbReference>
<accession>A0A7J6HTD1</accession>
<gene>
    <name evidence="2" type="ORF">G4B88_013653</name>
</gene>
<comment type="caution">
    <text evidence="2">The sequence shown here is derived from an EMBL/GenBank/DDBJ whole genome shotgun (WGS) entry which is preliminary data.</text>
</comment>
<dbReference type="Proteomes" id="UP000583929">
    <property type="component" value="Unassembled WGS sequence"/>
</dbReference>
<dbReference type="PANTHER" id="PTHR33116">
    <property type="entry name" value="REVERSE TRANSCRIPTASE ZINC-BINDING DOMAIN-CONTAINING PROTEIN-RELATED-RELATED"/>
    <property type="match status" value="1"/>
</dbReference>
<evidence type="ECO:0000313" key="3">
    <source>
        <dbReference type="Proteomes" id="UP000583929"/>
    </source>
</evidence>
<protein>
    <recommendedName>
        <fullName evidence="1">Reverse transcriptase zinc-binding domain-containing protein</fullName>
    </recommendedName>
</protein>
<evidence type="ECO:0000259" key="1">
    <source>
        <dbReference type="Pfam" id="PF13966"/>
    </source>
</evidence>
<reference evidence="2 3" key="1">
    <citation type="journal article" date="2020" name="bioRxiv">
        <title>Sequence and annotation of 42 cannabis genomes reveals extensive copy number variation in cannabinoid synthesis and pathogen resistance genes.</title>
        <authorList>
            <person name="Mckernan K.J."/>
            <person name="Helbert Y."/>
            <person name="Kane L.T."/>
            <person name="Ebling H."/>
            <person name="Zhang L."/>
            <person name="Liu B."/>
            <person name="Eaton Z."/>
            <person name="Mclaughlin S."/>
            <person name="Kingan S."/>
            <person name="Baybayan P."/>
            <person name="Concepcion G."/>
            <person name="Jordan M."/>
            <person name="Riva A."/>
            <person name="Barbazuk W."/>
            <person name="Harkins T."/>
        </authorList>
    </citation>
    <scope>NUCLEOTIDE SEQUENCE [LARGE SCALE GENOMIC DNA]</scope>
    <source>
        <strain evidence="3">cv. Jamaican Lion 4</strain>
        <tissue evidence="2">Leaf</tissue>
    </source>
</reference>
<keyword evidence="3" id="KW-1185">Reference proteome</keyword>
<feature type="domain" description="Reverse transcriptase zinc-binding" evidence="1">
    <location>
        <begin position="281"/>
        <end position="321"/>
    </location>
</feature>
<name>A0A7J6HTD1_CANSA</name>
<dbReference type="PANTHER" id="PTHR33116:SF78">
    <property type="entry name" value="OS12G0587133 PROTEIN"/>
    <property type="match status" value="1"/>
</dbReference>
<dbReference type="EMBL" id="JAATIQ010000025">
    <property type="protein sequence ID" value="KAF4398564.1"/>
    <property type="molecule type" value="Genomic_DNA"/>
</dbReference>
<evidence type="ECO:0000313" key="2">
    <source>
        <dbReference type="EMBL" id="KAF4398564.1"/>
    </source>
</evidence>